<evidence type="ECO:0000256" key="3">
    <source>
        <dbReference type="ARBA" id="ARBA00012744"/>
    </source>
</evidence>
<feature type="binding site" evidence="10">
    <location>
        <position position="414"/>
    </location>
    <ligand>
        <name>substrate</name>
    </ligand>
</feature>
<evidence type="ECO:0000256" key="1">
    <source>
        <dbReference type="ARBA" id="ARBA00000448"/>
    </source>
</evidence>
<gene>
    <name evidence="13" type="ORF">BLA60_32810</name>
</gene>
<evidence type="ECO:0000256" key="10">
    <source>
        <dbReference type="PIRSR" id="PIRSR617736-2"/>
    </source>
</evidence>
<dbReference type="InterPro" id="IPR018120">
    <property type="entry name" value="Glyco_hydro_1_AS"/>
</dbReference>
<dbReference type="GO" id="GO:0030245">
    <property type="term" value="P:cellulose catabolic process"/>
    <property type="evidence" value="ECO:0007669"/>
    <property type="project" value="UniProtKB-KW"/>
</dbReference>
<evidence type="ECO:0000256" key="8">
    <source>
        <dbReference type="ARBA" id="ARBA00023326"/>
    </source>
</evidence>
<dbReference type="AlphaFoldDB" id="A0A7Z1AVU0"/>
<feature type="active site" description="Proton donor" evidence="9">
    <location>
        <position position="173"/>
    </location>
</feature>
<evidence type="ECO:0000256" key="4">
    <source>
        <dbReference type="ARBA" id="ARBA00022801"/>
    </source>
</evidence>
<dbReference type="EC" id="3.2.1.21" evidence="3 12"/>
<dbReference type="NCBIfam" id="TIGR03356">
    <property type="entry name" value="BGL"/>
    <property type="match status" value="1"/>
</dbReference>
<dbReference type="InterPro" id="IPR033132">
    <property type="entry name" value="GH_1_N_CS"/>
</dbReference>
<dbReference type="PROSITE" id="PS00653">
    <property type="entry name" value="GLYCOSYL_HYDROL_F1_2"/>
    <property type="match status" value="1"/>
</dbReference>
<evidence type="ECO:0000256" key="9">
    <source>
        <dbReference type="PIRSR" id="PIRSR617736-1"/>
    </source>
</evidence>
<dbReference type="PANTHER" id="PTHR10353:SF36">
    <property type="entry name" value="LP05116P"/>
    <property type="match status" value="1"/>
</dbReference>
<dbReference type="EMBL" id="MSIF01000023">
    <property type="protein sequence ID" value="OLF06126.1"/>
    <property type="molecule type" value="Genomic_DNA"/>
</dbReference>
<feature type="active site" description="Nucleophile" evidence="9 11">
    <location>
        <position position="367"/>
    </location>
</feature>
<feature type="binding site" evidence="10">
    <location>
        <position position="128"/>
    </location>
    <ligand>
        <name>substrate</name>
    </ligand>
</feature>
<protein>
    <recommendedName>
        <fullName evidence="3 12">Beta-glucosidase</fullName>
        <ecNumber evidence="3 12">3.2.1.21</ecNumber>
    </recommendedName>
</protein>
<evidence type="ECO:0000256" key="12">
    <source>
        <dbReference type="RuleBase" id="RU361175"/>
    </source>
</evidence>
<comment type="caution">
    <text evidence="13">The sequence shown here is derived from an EMBL/GenBank/DDBJ whole genome shotgun (WGS) entry which is preliminary data.</text>
</comment>
<dbReference type="OrthoDB" id="9765195at2"/>
<keyword evidence="7 12" id="KW-0326">Glycosidase</keyword>
<dbReference type="Pfam" id="PF00232">
    <property type="entry name" value="Glyco_hydro_1"/>
    <property type="match status" value="1"/>
</dbReference>
<keyword evidence="4 12" id="KW-0378">Hydrolase</keyword>
<evidence type="ECO:0000313" key="13">
    <source>
        <dbReference type="EMBL" id="OLF06126.1"/>
    </source>
</evidence>
<comment type="catalytic activity">
    <reaction evidence="1 12">
        <text>Hydrolysis of terminal, non-reducing beta-D-glucosyl residues with release of beta-D-glucose.</text>
        <dbReference type="EC" id="3.2.1.21"/>
    </reaction>
</comment>
<sequence>MEAAAEADLISGLPASFRWGVATSAYQIEGATTADGRGQSIWDTYCRVPGMVDGGDNGDVACDHYHRMPADVELISSLGVDAYRFSVAWPRIQPDGRGPGNAAGLGFYDRLVDELLARGVDPWVTLYHWDLPQRLEDAGGWPARDTAYRFADYAMLVFDALRDRVSTWTTLNEPWCSAMLGYYEGRQAPGRQDFGDAIHAVHHLLLGHGLAAGRMRAAEPSIQLGITLNMGTSTPATDSEADREATRRADGLGVRIYLDPLLRKRYPEDVVADLAARGVRLPVLDGDLEIIGEPIDVLGVNYYSSHQVSGVDDQGRTVGDDGNPVETIVPMGRPVTAMDWEIVPEGFTELLVRLSRDYPGTPMVITENGAAFDDTAATDGVVADADRQAYLSAHLAAVAAARQRGADVRGYFAWSLMDNFEWSYGYAKRFGLVHVDYETQVRTPKQSALWYRDTIRRVRGS</sequence>
<dbReference type="InterPro" id="IPR017736">
    <property type="entry name" value="Glyco_hydro_1_beta-glucosidase"/>
</dbReference>
<name>A0A7Z1AVU0_9PSEU</name>
<evidence type="ECO:0000256" key="11">
    <source>
        <dbReference type="PROSITE-ProRule" id="PRU10055"/>
    </source>
</evidence>
<dbReference type="SUPFAM" id="SSF51445">
    <property type="entry name" value="(Trans)glycosidases"/>
    <property type="match status" value="1"/>
</dbReference>
<keyword evidence="14" id="KW-1185">Reference proteome</keyword>
<dbReference type="InterPro" id="IPR001360">
    <property type="entry name" value="Glyco_hydro_1"/>
</dbReference>
<comment type="similarity">
    <text evidence="2 12">Belongs to the glycosyl hydrolase 1 family.</text>
</comment>
<accession>A0A7Z1AVU0</accession>
<dbReference type="RefSeq" id="WP_075136934.1">
    <property type="nucleotide sequence ID" value="NZ_MSIF01000023.1"/>
</dbReference>
<evidence type="ECO:0000256" key="2">
    <source>
        <dbReference type="ARBA" id="ARBA00010838"/>
    </source>
</evidence>
<feature type="binding site" evidence="10">
    <location>
        <position position="172"/>
    </location>
    <ligand>
        <name>substrate</name>
    </ligand>
</feature>
<reference evidence="13 14" key="1">
    <citation type="submission" date="2016-12" db="EMBL/GenBank/DDBJ databases">
        <title>The draft genome sequence of Actinophytocola xinjiangensis.</title>
        <authorList>
            <person name="Wang W."/>
            <person name="Yuan L."/>
        </authorList>
    </citation>
    <scope>NUCLEOTIDE SEQUENCE [LARGE SCALE GENOMIC DNA]</scope>
    <source>
        <strain evidence="13 14">CGMCC 4.4663</strain>
    </source>
</reference>
<dbReference type="Proteomes" id="UP000185696">
    <property type="component" value="Unassembled WGS sequence"/>
</dbReference>
<feature type="binding site" evidence="10">
    <location>
        <position position="303"/>
    </location>
    <ligand>
        <name>substrate</name>
    </ligand>
</feature>
<evidence type="ECO:0000256" key="7">
    <source>
        <dbReference type="ARBA" id="ARBA00023295"/>
    </source>
</evidence>
<dbReference type="PROSITE" id="PS00572">
    <property type="entry name" value="GLYCOSYL_HYDROL_F1_1"/>
    <property type="match status" value="1"/>
</dbReference>
<dbReference type="GO" id="GO:0008422">
    <property type="term" value="F:beta-glucosidase activity"/>
    <property type="evidence" value="ECO:0007669"/>
    <property type="project" value="UniProtKB-EC"/>
</dbReference>
<feature type="binding site" evidence="10">
    <location>
        <begin position="421"/>
        <end position="422"/>
    </location>
    <ligand>
        <name>substrate</name>
    </ligand>
</feature>
<feature type="binding site" evidence="10">
    <location>
        <position position="27"/>
    </location>
    <ligand>
        <name>substrate</name>
    </ligand>
</feature>
<dbReference type="Gene3D" id="3.20.20.80">
    <property type="entry name" value="Glycosidases"/>
    <property type="match status" value="1"/>
</dbReference>
<keyword evidence="6" id="KW-0119">Carbohydrate metabolism</keyword>
<evidence type="ECO:0000256" key="6">
    <source>
        <dbReference type="ARBA" id="ARBA00023277"/>
    </source>
</evidence>
<proteinExistence type="inferred from homology"/>
<evidence type="ECO:0000256" key="5">
    <source>
        <dbReference type="ARBA" id="ARBA00023001"/>
    </source>
</evidence>
<dbReference type="PANTHER" id="PTHR10353">
    <property type="entry name" value="GLYCOSYL HYDROLASE"/>
    <property type="match status" value="1"/>
</dbReference>
<dbReference type="GO" id="GO:0005829">
    <property type="term" value="C:cytosol"/>
    <property type="evidence" value="ECO:0007669"/>
    <property type="project" value="TreeGrafter"/>
</dbReference>
<evidence type="ECO:0000313" key="14">
    <source>
        <dbReference type="Proteomes" id="UP000185696"/>
    </source>
</evidence>
<organism evidence="13 14">
    <name type="scientific">Actinophytocola xinjiangensis</name>
    <dbReference type="NCBI Taxonomy" id="485602"/>
    <lineage>
        <taxon>Bacteria</taxon>
        <taxon>Bacillati</taxon>
        <taxon>Actinomycetota</taxon>
        <taxon>Actinomycetes</taxon>
        <taxon>Pseudonocardiales</taxon>
        <taxon>Pseudonocardiaceae</taxon>
    </lineage>
</organism>
<keyword evidence="8" id="KW-0624">Polysaccharide degradation</keyword>
<dbReference type="InterPro" id="IPR017853">
    <property type="entry name" value="GH"/>
</dbReference>
<dbReference type="FunFam" id="3.20.20.80:FF:000004">
    <property type="entry name" value="Beta-glucosidase 6-phospho-beta-glucosidase"/>
    <property type="match status" value="1"/>
</dbReference>
<keyword evidence="5" id="KW-0136">Cellulose degradation</keyword>
<dbReference type="PRINTS" id="PR00131">
    <property type="entry name" value="GLHYDRLASE1"/>
</dbReference>